<proteinExistence type="predicted"/>
<dbReference type="AlphaFoldDB" id="A0A0F6SD80"/>
<sequence>MHDGATRTFRVHVPPAGDGASRLPLVLVLHGGGGSGRQIEIGSRMNAIADREGFVAVYPDGTGHIRTWNGGGCCGSAVTDDVDDVGFFAALLDHLEASLCVETSRVYATGMSNGGIMSHRLACELADRIAAIAPVAGTDMTRACTPARPVAVLQVHGTEDGHVPWDGGMGCGPAGVPFTSVPETIARWQARSGCGASLARFFEEGDGHCARSADCTGADVALCTIEGAGHSWPGGGRSADVVECPADGEQSTTFRASEAIWRFFADHPMR</sequence>
<evidence type="ECO:0000256" key="6">
    <source>
        <dbReference type="ARBA" id="ARBA00023277"/>
    </source>
</evidence>
<evidence type="ECO:0000256" key="3">
    <source>
        <dbReference type="ARBA" id="ARBA00022651"/>
    </source>
</evidence>
<dbReference type="GO" id="GO:0005576">
    <property type="term" value="C:extracellular region"/>
    <property type="evidence" value="ECO:0007669"/>
    <property type="project" value="UniProtKB-SubCell"/>
</dbReference>
<keyword evidence="6" id="KW-0119">Carbohydrate metabolism</keyword>
<keyword evidence="3" id="KW-0858">Xylan degradation</keyword>
<dbReference type="GO" id="GO:0030600">
    <property type="term" value="F:feruloyl esterase activity"/>
    <property type="evidence" value="ECO:0007669"/>
    <property type="project" value="InterPro"/>
</dbReference>
<evidence type="ECO:0008006" key="10">
    <source>
        <dbReference type="Google" id="ProtNLM"/>
    </source>
</evidence>
<dbReference type="GO" id="GO:0045493">
    <property type="term" value="P:xylan catabolic process"/>
    <property type="evidence" value="ECO:0007669"/>
    <property type="project" value="UniProtKB-KW"/>
</dbReference>
<dbReference type="InterPro" id="IPR043595">
    <property type="entry name" value="FaeB/C/D"/>
</dbReference>
<dbReference type="Gene3D" id="3.40.50.1820">
    <property type="entry name" value="alpha/beta hydrolase"/>
    <property type="match status" value="1"/>
</dbReference>
<evidence type="ECO:0000256" key="2">
    <source>
        <dbReference type="ARBA" id="ARBA00022525"/>
    </source>
</evidence>
<dbReference type="STRING" id="927083.DB32_000127"/>
<dbReference type="KEGG" id="samy:DB32_000127"/>
<evidence type="ECO:0000313" key="9">
    <source>
        <dbReference type="Proteomes" id="UP000034883"/>
    </source>
</evidence>
<dbReference type="Proteomes" id="UP000034883">
    <property type="component" value="Chromosome"/>
</dbReference>
<dbReference type="PANTHER" id="PTHR38050:SF2">
    <property type="entry name" value="FERULOYL ESTERASE C-RELATED"/>
    <property type="match status" value="1"/>
</dbReference>
<evidence type="ECO:0000313" key="8">
    <source>
        <dbReference type="EMBL" id="AKF02979.1"/>
    </source>
</evidence>
<dbReference type="PANTHER" id="PTHR38050">
    <property type="match status" value="1"/>
</dbReference>
<dbReference type="EMBL" id="CP011125">
    <property type="protein sequence ID" value="AKF02979.1"/>
    <property type="molecule type" value="Genomic_DNA"/>
</dbReference>
<protein>
    <recommendedName>
        <fullName evidence="10">Polyhydroxybutyrate depolymerase</fullName>
    </recommendedName>
</protein>
<dbReference type="SUPFAM" id="SSF53474">
    <property type="entry name" value="alpha/beta-Hydrolases"/>
    <property type="match status" value="1"/>
</dbReference>
<dbReference type="Pfam" id="PF10503">
    <property type="entry name" value="Esterase_PHB"/>
    <property type="match status" value="1"/>
</dbReference>
<evidence type="ECO:0000256" key="1">
    <source>
        <dbReference type="ARBA" id="ARBA00004613"/>
    </source>
</evidence>
<gene>
    <name evidence="8" type="ORF">DB32_000127</name>
</gene>
<keyword evidence="5" id="KW-0378">Hydrolase</keyword>
<evidence type="ECO:0000256" key="4">
    <source>
        <dbReference type="ARBA" id="ARBA00022729"/>
    </source>
</evidence>
<evidence type="ECO:0000256" key="5">
    <source>
        <dbReference type="ARBA" id="ARBA00022801"/>
    </source>
</evidence>
<name>A0A0F6SD80_9BACT</name>
<organism evidence="8 9">
    <name type="scientific">Sandaracinus amylolyticus</name>
    <dbReference type="NCBI Taxonomy" id="927083"/>
    <lineage>
        <taxon>Bacteria</taxon>
        <taxon>Pseudomonadati</taxon>
        <taxon>Myxococcota</taxon>
        <taxon>Polyangia</taxon>
        <taxon>Polyangiales</taxon>
        <taxon>Sandaracinaceae</taxon>
        <taxon>Sandaracinus</taxon>
    </lineage>
</organism>
<keyword evidence="9" id="KW-1185">Reference proteome</keyword>
<comment type="subcellular location">
    <subcellularLocation>
        <location evidence="1">Secreted</location>
    </subcellularLocation>
</comment>
<keyword evidence="2" id="KW-0964">Secreted</keyword>
<accession>A0A0F6SD80</accession>
<evidence type="ECO:0000256" key="7">
    <source>
        <dbReference type="ARBA" id="ARBA00023326"/>
    </source>
</evidence>
<dbReference type="InterPro" id="IPR029058">
    <property type="entry name" value="AB_hydrolase_fold"/>
</dbReference>
<keyword evidence="7" id="KW-0624">Polysaccharide degradation</keyword>
<keyword evidence="4" id="KW-0732">Signal</keyword>
<dbReference type="InterPro" id="IPR010126">
    <property type="entry name" value="Esterase_phb"/>
</dbReference>
<reference evidence="8 9" key="1">
    <citation type="submission" date="2015-03" db="EMBL/GenBank/DDBJ databases">
        <title>Genome assembly of Sandaracinus amylolyticus DSM 53668.</title>
        <authorList>
            <person name="Sharma G."/>
            <person name="Subramanian S."/>
        </authorList>
    </citation>
    <scope>NUCLEOTIDE SEQUENCE [LARGE SCALE GENOMIC DNA]</scope>
    <source>
        <strain evidence="8 9">DSM 53668</strain>
    </source>
</reference>